<keyword evidence="3 6" id="KW-0808">Transferase</keyword>
<dbReference type="GO" id="GO:0005737">
    <property type="term" value="C:cytoplasm"/>
    <property type="evidence" value="ECO:0007669"/>
    <property type="project" value="UniProtKB-SubCell"/>
</dbReference>
<dbReference type="PANTHER" id="PTHR42971">
    <property type="entry name" value="TRNA (CYTIDINE(34)-2'-O)-METHYLTRANSFERASE"/>
    <property type="match status" value="1"/>
</dbReference>
<dbReference type="EC" id="2.1.1.207" evidence="6"/>
<accession>A0A380LKM7</accession>
<dbReference type="GO" id="GO:0003723">
    <property type="term" value="F:RNA binding"/>
    <property type="evidence" value="ECO:0007669"/>
    <property type="project" value="InterPro"/>
</dbReference>
<dbReference type="SUPFAM" id="SSF75217">
    <property type="entry name" value="alpha/beta knot"/>
    <property type="match status" value="1"/>
</dbReference>
<dbReference type="OrthoDB" id="9789043at2"/>
<comment type="similarity">
    <text evidence="6">Belongs to the class IV-like SAM-binding methyltransferase superfamily. RNA methyltransferase TrmH family. TrmL subfamily.</text>
</comment>
<keyword evidence="5 6" id="KW-0819">tRNA processing</keyword>
<name>A0A380LKM7_9FIRM</name>
<comment type="catalytic activity">
    <reaction evidence="6">
        <text>5-carboxymethylaminomethyluridine(34) in tRNA(Leu) + S-adenosyl-L-methionine = 5-carboxymethylaminomethyl-2'-O-methyluridine(34) in tRNA(Leu) + S-adenosyl-L-homocysteine + H(+)</text>
        <dbReference type="Rhea" id="RHEA:43088"/>
        <dbReference type="Rhea" id="RHEA-COMP:10333"/>
        <dbReference type="Rhea" id="RHEA-COMP:10334"/>
        <dbReference type="ChEBI" id="CHEBI:15378"/>
        <dbReference type="ChEBI" id="CHEBI:57856"/>
        <dbReference type="ChEBI" id="CHEBI:59789"/>
        <dbReference type="ChEBI" id="CHEBI:74508"/>
        <dbReference type="ChEBI" id="CHEBI:74511"/>
        <dbReference type="EC" id="2.1.1.207"/>
    </reaction>
</comment>
<keyword evidence="2 6" id="KW-0489">Methyltransferase</keyword>
<keyword evidence="1 6" id="KW-0963">Cytoplasm</keyword>
<dbReference type="GO" id="GO:0002130">
    <property type="term" value="P:wobble position ribose methylation"/>
    <property type="evidence" value="ECO:0007669"/>
    <property type="project" value="TreeGrafter"/>
</dbReference>
<dbReference type="RefSeq" id="WP_022789902.1">
    <property type="nucleotide sequence ID" value="NZ_CALEXM010000024.1"/>
</dbReference>
<dbReference type="FunFam" id="3.40.1280.10:FF:000002">
    <property type="entry name" value="Peptidylprolyl isomerase"/>
    <property type="match status" value="1"/>
</dbReference>
<dbReference type="PIRSF" id="PIRSF029256">
    <property type="entry name" value="SpoU_TrmH_prd"/>
    <property type="match status" value="1"/>
</dbReference>
<dbReference type="InterPro" id="IPR029028">
    <property type="entry name" value="Alpha/beta_knot_MTases"/>
</dbReference>
<proteinExistence type="inferred from homology"/>
<dbReference type="EMBL" id="UHFX01000003">
    <property type="protein sequence ID" value="SUO03871.1"/>
    <property type="molecule type" value="Genomic_DNA"/>
</dbReference>
<evidence type="ECO:0000256" key="6">
    <source>
        <dbReference type="HAMAP-Rule" id="MF_01885"/>
    </source>
</evidence>
<dbReference type="HAMAP" id="MF_01885">
    <property type="entry name" value="tRNA_methyltr_TrmL"/>
    <property type="match status" value="1"/>
</dbReference>
<dbReference type="CDD" id="cd18094">
    <property type="entry name" value="SpoU-like_TrmL"/>
    <property type="match status" value="1"/>
</dbReference>
<comment type="subcellular location">
    <subcellularLocation>
        <location evidence="6">Cytoplasm</location>
    </subcellularLocation>
</comment>
<evidence type="ECO:0000313" key="10">
    <source>
        <dbReference type="Proteomes" id="UP000255523"/>
    </source>
</evidence>
<dbReference type="Pfam" id="PF00588">
    <property type="entry name" value="SpoU_methylase"/>
    <property type="match status" value="1"/>
</dbReference>
<protein>
    <recommendedName>
        <fullName evidence="6">Putative tRNA (cytidine(34)-2'-O)-methyltransferase</fullName>
        <ecNumber evidence="6">2.1.1.207</ecNumber>
    </recommendedName>
    <alternativeName>
        <fullName evidence="6">tRNA (cytidine/uridine-2'-O-)-methyltransferase</fullName>
    </alternativeName>
</protein>
<dbReference type="InterPro" id="IPR001537">
    <property type="entry name" value="SpoU_MeTrfase"/>
</dbReference>
<dbReference type="GeneID" id="77461727"/>
<evidence type="ECO:0000259" key="8">
    <source>
        <dbReference type="Pfam" id="PF00588"/>
    </source>
</evidence>
<dbReference type="GO" id="GO:0141098">
    <property type="term" value="F:tRNA (cytidine(34)-2'-O)-methyltransferase activity"/>
    <property type="evidence" value="ECO:0007669"/>
    <property type="project" value="RHEA"/>
</dbReference>
<reference evidence="9 10" key="1">
    <citation type="submission" date="2018-06" db="EMBL/GenBank/DDBJ databases">
        <authorList>
            <consortium name="Pathogen Informatics"/>
            <person name="Doyle S."/>
        </authorList>
    </citation>
    <scope>NUCLEOTIDE SEQUENCE [LARGE SCALE GENOMIC DNA]</scope>
    <source>
        <strain evidence="9 10">NCTC11087</strain>
    </source>
</reference>
<comment type="catalytic activity">
    <reaction evidence="6">
        <text>cytidine(34) in tRNA + S-adenosyl-L-methionine = 2'-O-methylcytidine(34) in tRNA + S-adenosyl-L-homocysteine + H(+)</text>
        <dbReference type="Rhea" id="RHEA:43084"/>
        <dbReference type="Rhea" id="RHEA-COMP:10331"/>
        <dbReference type="Rhea" id="RHEA-COMP:10332"/>
        <dbReference type="ChEBI" id="CHEBI:15378"/>
        <dbReference type="ChEBI" id="CHEBI:57856"/>
        <dbReference type="ChEBI" id="CHEBI:59789"/>
        <dbReference type="ChEBI" id="CHEBI:74495"/>
        <dbReference type="ChEBI" id="CHEBI:82748"/>
        <dbReference type="EC" id="2.1.1.207"/>
    </reaction>
</comment>
<comment type="function">
    <text evidence="6">Could methylate the ribose at the nucleotide 34 wobble position in tRNA.</text>
</comment>
<feature type="domain" description="tRNA/rRNA methyltransferase SpoU type" evidence="8">
    <location>
        <begin position="2"/>
        <end position="144"/>
    </location>
</feature>
<evidence type="ECO:0000256" key="4">
    <source>
        <dbReference type="ARBA" id="ARBA00022691"/>
    </source>
</evidence>
<dbReference type="GO" id="GO:0042802">
    <property type="term" value="F:identical protein binding"/>
    <property type="evidence" value="ECO:0007669"/>
    <property type="project" value="UniProtKB-ARBA"/>
</dbReference>
<gene>
    <name evidence="9" type="primary">cspR</name>
    <name evidence="9" type="ORF">NCTC11087_00749</name>
</gene>
<dbReference type="Proteomes" id="UP000255523">
    <property type="component" value="Unassembled WGS sequence"/>
</dbReference>
<evidence type="ECO:0000256" key="3">
    <source>
        <dbReference type="ARBA" id="ARBA00022679"/>
    </source>
</evidence>
<dbReference type="GO" id="GO:0141102">
    <property type="term" value="F:tRNA (5-carboxymethylaminomethyluridine(34)-2'-O)-methyltransferase activity"/>
    <property type="evidence" value="ECO:0007669"/>
    <property type="project" value="RHEA"/>
</dbReference>
<feature type="binding site" evidence="6 7">
    <location>
        <position position="103"/>
    </location>
    <ligand>
        <name>S-adenosyl-L-methionine</name>
        <dbReference type="ChEBI" id="CHEBI:59789"/>
    </ligand>
</feature>
<dbReference type="Gene3D" id="3.40.1280.10">
    <property type="match status" value="1"/>
</dbReference>
<evidence type="ECO:0000256" key="7">
    <source>
        <dbReference type="PIRSR" id="PIRSR029256-1"/>
    </source>
</evidence>
<organism evidence="9 10">
    <name type="scientific">Faecalicoccus pleomorphus</name>
    <dbReference type="NCBI Taxonomy" id="1323"/>
    <lineage>
        <taxon>Bacteria</taxon>
        <taxon>Bacillati</taxon>
        <taxon>Bacillota</taxon>
        <taxon>Erysipelotrichia</taxon>
        <taxon>Erysipelotrichales</taxon>
        <taxon>Erysipelotrichaceae</taxon>
        <taxon>Faecalicoccus</taxon>
    </lineage>
</organism>
<evidence type="ECO:0000256" key="1">
    <source>
        <dbReference type="ARBA" id="ARBA00022490"/>
    </source>
</evidence>
<sequence length="173" mass="19934">MIHVVLYEPEIPQNTGNIIRTCMATNSVLHLIEPLGFSLDEKHLRRSGMDYIKDAEIHIHKNWQAFIEQYPSKHYYFMTRYGHKAPSQFDFTKEKGDIFLVLGKESTGVDKHILKDHLDTCMRLPMVANARSLNLSNCTAIVVYEVLRQLGYPGLSTNEELKGEDFLETLSFD</sequence>
<evidence type="ECO:0000256" key="5">
    <source>
        <dbReference type="ARBA" id="ARBA00022694"/>
    </source>
</evidence>
<keyword evidence="10" id="KW-1185">Reference proteome</keyword>
<evidence type="ECO:0000313" key="9">
    <source>
        <dbReference type="EMBL" id="SUO03871.1"/>
    </source>
</evidence>
<dbReference type="AlphaFoldDB" id="A0A380LKM7"/>
<dbReference type="InterPro" id="IPR029026">
    <property type="entry name" value="tRNA_m1G_MTases_N"/>
</dbReference>
<feature type="binding site" evidence="6 7">
    <location>
        <position position="132"/>
    </location>
    <ligand>
        <name>S-adenosyl-L-methionine</name>
        <dbReference type="ChEBI" id="CHEBI:59789"/>
    </ligand>
</feature>
<keyword evidence="4 6" id="KW-0949">S-adenosyl-L-methionine</keyword>
<dbReference type="InterPro" id="IPR016914">
    <property type="entry name" value="TrmL"/>
</dbReference>
<evidence type="ECO:0000256" key="2">
    <source>
        <dbReference type="ARBA" id="ARBA00022603"/>
    </source>
</evidence>
<feature type="binding site" evidence="6 7">
    <location>
        <position position="124"/>
    </location>
    <ligand>
        <name>S-adenosyl-L-methionine</name>
        <dbReference type="ChEBI" id="CHEBI:59789"/>
    </ligand>
</feature>
<feature type="binding site" evidence="6 7">
    <location>
        <position position="78"/>
    </location>
    <ligand>
        <name>S-adenosyl-L-methionine</name>
        <dbReference type="ChEBI" id="CHEBI:59789"/>
    </ligand>
</feature>
<dbReference type="PANTHER" id="PTHR42971:SF1">
    <property type="entry name" value="TRNA (CYTIDINE(34)-2'-O)-METHYLTRANSFERASE"/>
    <property type="match status" value="1"/>
</dbReference>